<accession>A0A7M3MA94</accession>
<dbReference type="AlphaFoldDB" id="A0A7M3MA94"/>
<proteinExistence type="predicted"/>
<evidence type="ECO:0000313" key="2">
    <source>
        <dbReference type="Proteomes" id="UP000448292"/>
    </source>
</evidence>
<keyword evidence="2" id="KW-1185">Reference proteome</keyword>
<dbReference type="Proteomes" id="UP000448292">
    <property type="component" value="Unassembled WGS sequence"/>
</dbReference>
<name>A0A7M3MA94_9BACT</name>
<gene>
    <name evidence="1" type="ORF">DPQ33_17260</name>
</gene>
<comment type="caution">
    <text evidence="1">The sequence shown here is derived from an EMBL/GenBank/DDBJ whole genome shotgun (WGS) entry which is preliminary data.</text>
</comment>
<organism evidence="1 2">
    <name type="scientific">Oceanidesulfovibrio indonesiensis</name>
    <dbReference type="NCBI Taxonomy" id="54767"/>
    <lineage>
        <taxon>Bacteria</taxon>
        <taxon>Pseudomonadati</taxon>
        <taxon>Thermodesulfobacteriota</taxon>
        <taxon>Desulfovibrionia</taxon>
        <taxon>Desulfovibrionales</taxon>
        <taxon>Desulfovibrionaceae</taxon>
        <taxon>Oceanidesulfovibrio</taxon>
    </lineage>
</organism>
<evidence type="ECO:0000313" key="1">
    <source>
        <dbReference type="EMBL" id="TVM14530.1"/>
    </source>
</evidence>
<protein>
    <submittedName>
        <fullName evidence="1">Uncharacterized protein</fullName>
    </submittedName>
</protein>
<dbReference type="EMBL" id="QMIE01000023">
    <property type="protein sequence ID" value="TVM14530.1"/>
    <property type="molecule type" value="Genomic_DNA"/>
</dbReference>
<sequence length="76" mass="9125">MFYWLSFAGVRMAPLLQDHTQILREHEATYLLFRQHMRLVQHGSSTHPLILQGAVYYSTHSNWLIFYRFRTLRGKS</sequence>
<reference evidence="1 2" key="1">
    <citation type="submission" date="2018-06" db="EMBL/GenBank/DDBJ databases">
        <title>Complete genome of Desulfovibrio indonesiensis P37SLT.</title>
        <authorList>
            <person name="Crispim J.S."/>
            <person name="Vidigal P.M.P."/>
            <person name="Silva L.C.F."/>
            <person name="Laguardia C.N."/>
            <person name="Araujo L.C."/>
            <person name="Dias R.S."/>
            <person name="Sousa M.P."/>
            <person name="Paula S.O."/>
            <person name="Silva C."/>
        </authorList>
    </citation>
    <scope>NUCLEOTIDE SEQUENCE [LARGE SCALE GENOMIC DNA]</scope>
    <source>
        <strain evidence="1 2">P37SLT</strain>
    </source>
</reference>